<feature type="compositionally biased region" description="Basic and acidic residues" evidence="2">
    <location>
        <begin position="434"/>
        <end position="454"/>
    </location>
</feature>
<reference evidence="3" key="1">
    <citation type="submission" date="2021-01" db="EMBL/GenBank/DDBJ databases">
        <authorList>
            <consortium name="Genoscope - CEA"/>
            <person name="William W."/>
        </authorList>
    </citation>
    <scope>NUCLEOTIDE SEQUENCE</scope>
</reference>
<feature type="region of interest" description="Disordered" evidence="2">
    <location>
        <begin position="358"/>
        <end position="380"/>
    </location>
</feature>
<gene>
    <name evidence="3" type="ORF">PPRIM_AZ9-3.1.T0460018</name>
</gene>
<dbReference type="PANTHER" id="PTHR40682">
    <property type="entry name" value="F5/8 TYPE C DOMAIN CONTAINING PROTEIN"/>
    <property type="match status" value="1"/>
</dbReference>
<dbReference type="AlphaFoldDB" id="A0A8S1LSF0"/>
<keyword evidence="4" id="KW-1185">Reference proteome</keyword>
<feature type="compositionally biased region" description="Basic and acidic residues" evidence="2">
    <location>
        <begin position="169"/>
        <end position="189"/>
    </location>
</feature>
<evidence type="ECO:0000256" key="2">
    <source>
        <dbReference type="SAM" id="MobiDB-lite"/>
    </source>
</evidence>
<feature type="region of interest" description="Disordered" evidence="2">
    <location>
        <begin position="229"/>
        <end position="263"/>
    </location>
</feature>
<feature type="compositionally biased region" description="Basic residues" evidence="2">
    <location>
        <begin position="476"/>
        <end position="496"/>
    </location>
</feature>
<feature type="compositionally biased region" description="Low complexity" evidence="2">
    <location>
        <begin position="232"/>
        <end position="249"/>
    </location>
</feature>
<feature type="region of interest" description="Disordered" evidence="2">
    <location>
        <begin position="153"/>
        <end position="189"/>
    </location>
</feature>
<keyword evidence="1" id="KW-0175">Coiled coil</keyword>
<feature type="region of interest" description="Disordered" evidence="2">
    <location>
        <begin position="434"/>
        <end position="521"/>
    </location>
</feature>
<feature type="region of interest" description="Disordered" evidence="2">
    <location>
        <begin position="539"/>
        <end position="568"/>
    </location>
</feature>
<evidence type="ECO:0000256" key="1">
    <source>
        <dbReference type="SAM" id="Coils"/>
    </source>
</evidence>
<feature type="compositionally biased region" description="Basic and acidic residues" evidence="2">
    <location>
        <begin position="500"/>
        <end position="512"/>
    </location>
</feature>
<dbReference type="PANTHER" id="PTHR40682:SF1">
    <property type="entry name" value="CHROMOSOME UNDETERMINED SCAFFOLD_48, WHOLE GENOME SHOTGUN SEQUENCE"/>
    <property type="match status" value="1"/>
</dbReference>
<organism evidence="3 4">
    <name type="scientific">Paramecium primaurelia</name>
    <dbReference type="NCBI Taxonomy" id="5886"/>
    <lineage>
        <taxon>Eukaryota</taxon>
        <taxon>Sar</taxon>
        <taxon>Alveolata</taxon>
        <taxon>Ciliophora</taxon>
        <taxon>Intramacronucleata</taxon>
        <taxon>Oligohymenophorea</taxon>
        <taxon>Peniculida</taxon>
        <taxon>Parameciidae</taxon>
        <taxon>Paramecium</taxon>
    </lineage>
</organism>
<dbReference type="Proteomes" id="UP000688137">
    <property type="component" value="Unassembled WGS sequence"/>
</dbReference>
<dbReference type="OMA" id="YKHQFEK"/>
<comment type="caution">
    <text evidence="3">The sequence shown here is derived from an EMBL/GenBank/DDBJ whole genome shotgun (WGS) entry which is preliminary data.</text>
</comment>
<feature type="compositionally biased region" description="Polar residues" evidence="2">
    <location>
        <begin position="555"/>
        <end position="568"/>
    </location>
</feature>
<name>A0A8S1LSF0_PARPR</name>
<feature type="compositionally biased region" description="Low complexity" evidence="2">
    <location>
        <begin position="455"/>
        <end position="475"/>
    </location>
</feature>
<evidence type="ECO:0000313" key="4">
    <source>
        <dbReference type="Proteomes" id="UP000688137"/>
    </source>
</evidence>
<sequence>MEHQNYCTTENGVRVCNVSSTLPNCAAENILIQERKALWMSLAGLPQYITLDLSQVQERPKFIKCFGFDCWHDYQSNPSVIELMVSLNGENFITWTTLYPELKQGIQLFQIDPLGTRYQFIKIIIKETFGASKTYLNQVYLLEEYAMISTESVTESQQQTENNHSQYKHQFEKEELEHHERSDRMDRFERMERIDRNERNDRNDRNERQDIKINEYHDLAQKIHSMGREVASLKQSHQQGKSSQSQTKQGFHKSNITEDVPDSFQRLTSTERMVLDIQSKNLSEINILKKEVQEWKDKCEQLESQVQRLFKLVTQIKDKQQEQEDSIHKYIQQNQSEVSFDANKRQVYNNGQITQQQTQQSQQVTSTPQPQQQQQQQQQQQMSKFEEVIDKKISELSGNFQILFQQQESKFKNQQKDLIKSFKDYIQYDQQQEKYRDYEKKKPVSRGRQKEKSVSKSSSIKSSHSSSSSSIINFIKSKKVQSKSRQQSKSRLKSLPRSRSPVDSKENDRYENNRLSPKQRKVASLLGKLQQKLQKRAKKIEQLNLSQRKTKKRGSIQNQMDQSNSSDY</sequence>
<protein>
    <recommendedName>
        <fullName evidence="5">F5/8 type C domain-containing protein</fullName>
    </recommendedName>
</protein>
<feature type="coiled-coil region" evidence="1">
    <location>
        <begin position="285"/>
        <end position="319"/>
    </location>
</feature>
<dbReference type="EMBL" id="CAJJDM010000046">
    <property type="protein sequence ID" value="CAD8070547.1"/>
    <property type="molecule type" value="Genomic_DNA"/>
</dbReference>
<proteinExistence type="predicted"/>
<accession>A0A8S1LSF0</accession>
<evidence type="ECO:0000313" key="3">
    <source>
        <dbReference type="EMBL" id="CAD8070547.1"/>
    </source>
</evidence>
<feature type="compositionally biased region" description="Polar residues" evidence="2">
    <location>
        <begin position="153"/>
        <end position="165"/>
    </location>
</feature>
<evidence type="ECO:0008006" key="5">
    <source>
        <dbReference type="Google" id="ProtNLM"/>
    </source>
</evidence>